<dbReference type="Gene3D" id="1.10.357.10">
    <property type="entry name" value="Tetracycline Repressor, domain 2"/>
    <property type="match status" value="1"/>
</dbReference>
<keyword evidence="3" id="KW-0804">Transcription</keyword>
<gene>
    <name evidence="6" type="ordered locus">RPA0680</name>
</gene>
<organism evidence="6">
    <name type="scientific">Rhodopseudomonas palustris (strain ATCC BAA-98 / CGA009)</name>
    <dbReference type="NCBI Taxonomy" id="258594"/>
    <lineage>
        <taxon>Bacteria</taxon>
        <taxon>Pseudomonadati</taxon>
        <taxon>Pseudomonadota</taxon>
        <taxon>Alphaproteobacteria</taxon>
        <taxon>Hyphomicrobiales</taxon>
        <taxon>Nitrobacteraceae</taxon>
        <taxon>Rhodopseudomonas</taxon>
    </lineage>
</organism>
<dbReference type="HOGENOM" id="CLU_069356_0_2_5"/>
<dbReference type="GO" id="GO:0003677">
    <property type="term" value="F:DNA binding"/>
    <property type="evidence" value="ECO:0007669"/>
    <property type="project" value="UniProtKB-UniRule"/>
</dbReference>
<dbReference type="Pfam" id="PF21306">
    <property type="entry name" value="TetR_C_40"/>
    <property type="match status" value="1"/>
</dbReference>
<evidence type="ECO:0000259" key="5">
    <source>
        <dbReference type="PROSITE" id="PS50977"/>
    </source>
</evidence>
<protein>
    <submittedName>
        <fullName evidence="6">Possible transcriptional regulator, TetR family</fullName>
    </submittedName>
</protein>
<dbReference type="InterPro" id="IPR049513">
    <property type="entry name" value="TetR_C_40"/>
</dbReference>
<dbReference type="PRINTS" id="PR00455">
    <property type="entry name" value="HTHTETR"/>
</dbReference>
<name>Q6NBZ6_RHOPA</name>
<dbReference type="eggNOG" id="COG1309">
    <property type="taxonomic scope" value="Bacteria"/>
</dbReference>
<dbReference type="SUPFAM" id="SSF46689">
    <property type="entry name" value="Homeodomain-like"/>
    <property type="match status" value="1"/>
</dbReference>
<dbReference type="EMBL" id="BX572595">
    <property type="protein sequence ID" value="CAE26124.1"/>
    <property type="molecule type" value="Genomic_DNA"/>
</dbReference>
<evidence type="ECO:0000313" key="6">
    <source>
        <dbReference type="EMBL" id="CAE26124.1"/>
    </source>
</evidence>
<keyword evidence="2 4" id="KW-0238">DNA-binding</keyword>
<evidence type="ECO:0000256" key="2">
    <source>
        <dbReference type="ARBA" id="ARBA00023125"/>
    </source>
</evidence>
<evidence type="ECO:0000256" key="3">
    <source>
        <dbReference type="ARBA" id="ARBA00023163"/>
    </source>
</evidence>
<accession>Q6NBZ6</accession>
<keyword evidence="1" id="KW-0805">Transcription regulation</keyword>
<dbReference type="PANTHER" id="PTHR47506">
    <property type="entry name" value="TRANSCRIPTIONAL REGULATORY PROTEIN"/>
    <property type="match status" value="1"/>
</dbReference>
<evidence type="ECO:0000256" key="1">
    <source>
        <dbReference type="ARBA" id="ARBA00023015"/>
    </source>
</evidence>
<dbReference type="PROSITE" id="PS50977">
    <property type="entry name" value="HTH_TETR_2"/>
    <property type="match status" value="1"/>
</dbReference>
<dbReference type="PhylomeDB" id="Q6NBZ6"/>
<feature type="domain" description="HTH tetR-type" evidence="5">
    <location>
        <begin position="8"/>
        <end position="68"/>
    </location>
</feature>
<dbReference type="PANTHER" id="PTHR47506:SF1">
    <property type="entry name" value="HTH-TYPE TRANSCRIPTIONAL REGULATOR YJDC"/>
    <property type="match status" value="1"/>
</dbReference>
<reference evidence="6" key="1">
    <citation type="journal article" date="2004" name="Nat. Biotechnol.">
        <title>Complete genome sequence of the metabolically versatile photosynthetic bacterium Rhodopseudomonas palustris.</title>
        <authorList>
            <person name="Larimer F.W."/>
            <person name="Chain P."/>
            <person name="Hauser L."/>
            <person name="Lamerdin J."/>
            <person name="Malfatti S."/>
            <person name="Do L."/>
            <person name="Land M.L."/>
            <person name="Pelletier D.A."/>
            <person name="Beatty J.T."/>
            <person name="Lang A.S."/>
            <person name="Tabita F.R."/>
            <person name="Gibson J.L."/>
            <person name="Hanson T.E."/>
            <person name="Bobst C."/>
            <person name="Torres J.L."/>
            <person name="Peres C."/>
            <person name="Harrison F.H."/>
            <person name="Gibson J."/>
            <person name="Harwood C.S."/>
        </authorList>
    </citation>
    <scope>NUCLEOTIDE SEQUENCE [LARGE SCALE GENOMIC DNA]</scope>
    <source>
        <strain evidence="6">CGA009</strain>
    </source>
</reference>
<proteinExistence type="predicted"/>
<dbReference type="AlphaFoldDB" id="Q6NBZ6"/>
<evidence type="ECO:0000256" key="4">
    <source>
        <dbReference type="PROSITE-ProRule" id="PRU00335"/>
    </source>
</evidence>
<dbReference type="Pfam" id="PF00440">
    <property type="entry name" value="TetR_N"/>
    <property type="match status" value="1"/>
</dbReference>
<dbReference type="STRING" id="258594.RPA0680"/>
<dbReference type="InterPro" id="IPR001647">
    <property type="entry name" value="HTH_TetR"/>
</dbReference>
<feature type="DNA-binding region" description="H-T-H motif" evidence="4">
    <location>
        <begin position="31"/>
        <end position="50"/>
    </location>
</feature>
<dbReference type="InterPro" id="IPR009057">
    <property type="entry name" value="Homeodomain-like_sf"/>
</dbReference>
<sequence>MCSRIVSSPAQRQIYLAAMQLFAERGLTQISVTDLAQAAGVARGTVYNNLGDLTGLFDLVVTNLATELNPRLTVALADCHEPVQRLATWMRLLIRQAHEEPRLGRFVCRFGMSSTTLRVVWDGRPLDDLATGLAERGHSLSPEQIASAANFISGAVLGAIFTGLDGHRTWADAATETVEWVLVGLGVSREEARNLAAGDLPPLPE</sequence>